<reference evidence="1 2" key="1">
    <citation type="submission" date="2014-04" db="EMBL/GenBank/DDBJ databases">
        <authorList>
            <consortium name="DOE Joint Genome Institute"/>
            <person name="Kuo A."/>
            <person name="Gay G."/>
            <person name="Dore J."/>
            <person name="Kohler A."/>
            <person name="Nagy L.G."/>
            <person name="Floudas D."/>
            <person name="Copeland A."/>
            <person name="Barry K.W."/>
            <person name="Cichocki N."/>
            <person name="Veneault-Fourrey C."/>
            <person name="LaButti K."/>
            <person name="Lindquist E.A."/>
            <person name="Lipzen A."/>
            <person name="Lundell T."/>
            <person name="Morin E."/>
            <person name="Murat C."/>
            <person name="Sun H."/>
            <person name="Tunlid A."/>
            <person name="Henrissat B."/>
            <person name="Grigoriev I.V."/>
            <person name="Hibbett D.S."/>
            <person name="Martin F."/>
            <person name="Nordberg H.P."/>
            <person name="Cantor M.N."/>
            <person name="Hua S.X."/>
        </authorList>
    </citation>
    <scope>NUCLEOTIDE SEQUENCE [LARGE SCALE GENOMIC DNA]</scope>
    <source>
        <strain evidence="2">h7</strain>
    </source>
</reference>
<keyword evidence="2" id="KW-1185">Reference proteome</keyword>
<evidence type="ECO:0000313" key="2">
    <source>
        <dbReference type="Proteomes" id="UP000053424"/>
    </source>
</evidence>
<proteinExistence type="predicted"/>
<organism evidence="1 2">
    <name type="scientific">Hebeloma cylindrosporum</name>
    <dbReference type="NCBI Taxonomy" id="76867"/>
    <lineage>
        <taxon>Eukaryota</taxon>
        <taxon>Fungi</taxon>
        <taxon>Dikarya</taxon>
        <taxon>Basidiomycota</taxon>
        <taxon>Agaricomycotina</taxon>
        <taxon>Agaricomycetes</taxon>
        <taxon>Agaricomycetidae</taxon>
        <taxon>Agaricales</taxon>
        <taxon>Agaricineae</taxon>
        <taxon>Hymenogastraceae</taxon>
        <taxon>Hebeloma</taxon>
    </lineage>
</organism>
<dbReference type="HOGENOM" id="CLU_3087467_0_0_1"/>
<sequence length="52" mass="5902">MAPVGYLGIQSLSRLNLIPSRNAWTILRPRRTEYAVIRFVDLIIVPTRVPPA</sequence>
<dbReference type="Proteomes" id="UP000053424">
    <property type="component" value="Unassembled WGS sequence"/>
</dbReference>
<dbReference type="EMBL" id="KN831769">
    <property type="protein sequence ID" value="KIM47716.1"/>
    <property type="molecule type" value="Genomic_DNA"/>
</dbReference>
<gene>
    <name evidence="1" type="ORF">M413DRAFT_439392</name>
</gene>
<protein>
    <submittedName>
        <fullName evidence="1">Uncharacterized protein</fullName>
    </submittedName>
</protein>
<dbReference type="AlphaFoldDB" id="A0A0C3CV48"/>
<reference evidence="2" key="2">
    <citation type="submission" date="2015-01" db="EMBL/GenBank/DDBJ databases">
        <title>Evolutionary Origins and Diversification of the Mycorrhizal Mutualists.</title>
        <authorList>
            <consortium name="DOE Joint Genome Institute"/>
            <consortium name="Mycorrhizal Genomics Consortium"/>
            <person name="Kohler A."/>
            <person name="Kuo A."/>
            <person name="Nagy L.G."/>
            <person name="Floudas D."/>
            <person name="Copeland A."/>
            <person name="Barry K.W."/>
            <person name="Cichocki N."/>
            <person name="Veneault-Fourrey C."/>
            <person name="LaButti K."/>
            <person name="Lindquist E.A."/>
            <person name="Lipzen A."/>
            <person name="Lundell T."/>
            <person name="Morin E."/>
            <person name="Murat C."/>
            <person name="Riley R."/>
            <person name="Ohm R."/>
            <person name="Sun H."/>
            <person name="Tunlid A."/>
            <person name="Henrissat B."/>
            <person name="Grigoriev I.V."/>
            <person name="Hibbett D.S."/>
            <person name="Martin F."/>
        </authorList>
    </citation>
    <scope>NUCLEOTIDE SEQUENCE [LARGE SCALE GENOMIC DNA]</scope>
    <source>
        <strain evidence="2">h7</strain>
    </source>
</reference>
<accession>A0A0C3CV48</accession>
<name>A0A0C3CV48_HEBCY</name>
<evidence type="ECO:0000313" key="1">
    <source>
        <dbReference type="EMBL" id="KIM47716.1"/>
    </source>
</evidence>